<evidence type="ECO:0000313" key="1">
    <source>
        <dbReference type="EMBL" id="TEU41571.1"/>
    </source>
</evidence>
<protein>
    <submittedName>
        <fullName evidence="1">Uncharacterized protein</fullName>
    </submittedName>
</protein>
<dbReference type="AlphaFoldDB" id="A0AAX2RKH1"/>
<dbReference type="Proteomes" id="UP000298234">
    <property type="component" value="Unassembled WGS sequence"/>
</dbReference>
<sequence>MSSKRADEILADGEYEATCRERTILGAAANGHSAVFPGARMVVKDGWATFMRDGAAVWNCNARYAATHFDVQPA</sequence>
<dbReference type="EMBL" id="SNSQ01000035">
    <property type="protein sequence ID" value="TEU41571.1"/>
    <property type="molecule type" value="Genomic_DNA"/>
</dbReference>
<name>A0AAX2RKH1_BURCE</name>
<accession>A0AAX2RKH1</accession>
<organism evidence="1 2">
    <name type="scientific">Burkholderia cepacia</name>
    <name type="common">Pseudomonas cepacia</name>
    <dbReference type="NCBI Taxonomy" id="292"/>
    <lineage>
        <taxon>Bacteria</taxon>
        <taxon>Pseudomonadati</taxon>
        <taxon>Pseudomonadota</taxon>
        <taxon>Betaproteobacteria</taxon>
        <taxon>Burkholderiales</taxon>
        <taxon>Burkholderiaceae</taxon>
        <taxon>Burkholderia</taxon>
        <taxon>Burkholderia cepacia complex</taxon>
    </lineage>
</organism>
<comment type="caution">
    <text evidence="1">The sequence shown here is derived from an EMBL/GenBank/DDBJ whole genome shotgun (WGS) entry which is preliminary data.</text>
</comment>
<reference evidence="1 2" key="1">
    <citation type="submission" date="2019-03" db="EMBL/GenBank/DDBJ databases">
        <title>Burkholderia cepacia outbreak.</title>
        <authorList>
            <person name="Farzana R."/>
            <person name="Walsh T.R."/>
        </authorList>
    </citation>
    <scope>NUCLEOTIDE SEQUENCE [LARGE SCALE GENOMIC DNA]</scope>
    <source>
        <strain evidence="2">d13</strain>
    </source>
</reference>
<gene>
    <name evidence="1" type="ORF">E3D37_26490</name>
</gene>
<proteinExistence type="predicted"/>
<dbReference type="RefSeq" id="WP_134256789.1">
    <property type="nucleotide sequence ID" value="NZ_SNSG01000032.1"/>
</dbReference>
<evidence type="ECO:0000313" key="2">
    <source>
        <dbReference type="Proteomes" id="UP000298234"/>
    </source>
</evidence>